<reference evidence="2" key="2">
    <citation type="journal article" date="2015" name="Fish Shellfish Immunol.">
        <title>Early steps in the European eel (Anguilla anguilla)-Vibrio vulnificus interaction in the gills: Role of the RtxA13 toxin.</title>
        <authorList>
            <person name="Callol A."/>
            <person name="Pajuelo D."/>
            <person name="Ebbesson L."/>
            <person name="Teles M."/>
            <person name="MacKenzie S."/>
            <person name="Amaro C."/>
        </authorList>
    </citation>
    <scope>NUCLEOTIDE SEQUENCE</scope>
</reference>
<protein>
    <submittedName>
        <fullName evidence="2">Uncharacterized protein</fullName>
    </submittedName>
</protein>
<keyword evidence="1" id="KW-0472">Membrane</keyword>
<dbReference type="AlphaFoldDB" id="A0A0E9UB90"/>
<organism evidence="2">
    <name type="scientific">Anguilla anguilla</name>
    <name type="common">European freshwater eel</name>
    <name type="synonym">Muraena anguilla</name>
    <dbReference type="NCBI Taxonomy" id="7936"/>
    <lineage>
        <taxon>Eukaryota</taxon>
        <taxon>Metazoa</taxon>
        <taxon>Chordata</taxon>
        <taxon>Craniata</taxon>
        <taxon>Vertebrata</taxon>
        <taxon>Euteleostomi</taxon>
        <taxon>Actinopterygii</taxon>
        <taxon>Neopterygii</taxon>
        <taxon>Teleostei</taxon>
        <taxon>Anguilliformes</taxon>
        <taxon>Anguillidae</taxon>
        <taxon>Anguilla</taxon>
    </lineage>
</organism>
<accession>A0A0E9UB90</accession>
<evidence type="ECO:0000256" key="1">
    <source>
        <dbReference type="SAM" id="Phobius"/>
    </source>
</evidence>
<dbReference type="EMBL" id="GBXM01045428">
    <property type="protein sequence ID" value="JAH63149.1"/>
    <property type="molecule type" value="Transcribed_RNA"/>
</dbReference>
<keyword evidence="1" id="KW-1133">Transmembrane helix</keyword>
<evidence type="ECO:0000313" key="2">
    <source>
        <dbReference type="EMBL" id="JAH63149.1"/>
    </source>
</evidence>
<feature type="transmembrane region" description="Helical" evidence="1">
    <location>
        <begin position="20"/>
        <end position="42"/>
    </location>
</feature>
<sequence length="52" mass="6260">MIFILPKELKLPHDEEWNMSWFSCFLWLICLLYRVFTSPILFCPCPLSRAIP</sequence>
<name>A0A0E9UB90_ANGAN</name>
<keyword evidence="1" id="KW-0812">Transmembrane</keyword>
<reference evidence="2" key="1">
    <citation type="submission" date="2014-11" db="EMBL/GenBank/DDBJ databases">
        <authorList>
            <person name="Amaro Gonzalez C."/>
        </authorList>
    </citation>
    <scope>NUCLEOTIDE SEQUENCE</scope>
</reference>
<proteinExistence type="predicted"/>